<organism evidence="2 3">
    <name type="scientific">Bradyrhizobium ontarionense</name>
    <dbReference type="NCBI Taxonomy" id="2898149"/>
    <lineage>
        <taxon>Bacteria</taxon>
        <taxon>Pseudomonadati</taxon>
        <taxon>Pseudomonadota</taxon>
        <taxon>Alphaproteobacteria</taxon>
        <taxon>Hyphomicrobiales</taxon>
        <taxon>Nitrobacteraceae</taxon>
        <taxon>Bradyrhizobium</taxon>
    </lineage>
</organism>
<dbReference type="EMBL" id="CP088156">
    <property type="protein sequence ID" value="UFZ04167.1"/>
    <property type="molecule type" value="Genomic_DNA"/>
</dbReference>
<evidence type="ECO:0000256" key="1">
    <source>
        <dbReference type="SAM" id="MobiDB-lite"/>
    </source>
</evidence>
<dbReference type="RefSeq" id="WP_231320179.1">
    <property type="nucleotide sequence ID" value="NZ_CP088156.1"/>
</dbReference>
<accession>A0ABY3RAV6</accession>
<proteinExistence type="predicted"/>
<reference evidence="2" key="1">
    <citation type="journal article" date="2024" name="Antonie Van Leeuwenhoek">
        <title>Bradyrhizobium ontarionense sp. nov., a novel bacterial symbiont isolated from Aeschynomene indica (Indian jointvetch), harbours photosynthesis, nitrogen fixation and nitrous oxide (N2O) reductase genes.</title>
        <authorList>
            <person name="Bromfield E.S.P."/>
            <person name="Cloutier S."/>
        </authorList>
    </citation>
    <scope>NUCLEOTIDE SEQUENCE</scope>
    <source>
        <strain evidence="2">A19</strain>
    </source>
</reference>
<dbReference type="Pfam" id="PF11154">
    <property type="entry name" value="DUF2934"/>
    <property type="match status" value="1"/>
</dbReference>
<feature type="compositionally biased region" description="Basic and acidic residues" evidence="1">
    <location>
        <begin position="43"/>
        <end position="52"/>
    </location>
</feature>
<name>A0ABY3RAV6_9BRAD</name>
<evidence type="ECO:0000313" key="3">
    <source>
        <dbReference type="Proteomes" id="UP001431010"/>
    </source>
</evidence>
<evidence type="ECO:0000313" key="2">
    <source>
        <dbReference type="EMBL" id="UFZ04167.1"/>
    </source>
</evidence>
<protein>
    <submittedName>
        <fullName evidence="2">DUF2934 domain-containing protein</fullName>
    </submittedName>
</protein>
<keyword evidence="3" id="KW-1185">Reference proteome</keyword>
<dbReference type="InterPro" id="IPR021327">
    <property type="entry name" value="DUF2934"/>
</dbReference>
<sequence>MGQIDELGLQQRIRDRAHALWEQSGRPEGRQDEFWHQAEHDIQEMEQLHEEATAPPPTMLPG</sequence>
<gene>
    <name evidence="2" type="ORF">LQG66_34085</name>
</gene>
<dbReference type="Proteomes" id="UP001431010">
    <property type="component" value="Chromosome"/>
</dbReference>
<feature type="region of interest" description="Disordered" evidence="1">
    <location>
        <begin position="43"/>
        <end position="62"/>
    </location>
</feature>